<keyword evidence="3" id="KW-1185">Reference proteome</keyword>
<name>A0A1I5VN05_9FIRM</name>
<evidence type="ECO:0000313" key="2">
    <source>
        <dbReference type="EMBL" id="SFQ08840.1"/>
    </source>
</evidence>
<sequence length="260" mass="29409">MYGIFMECWVALKLYGGNGVLLLMFLAAAIYIVASEKDIKKKIVLGILPLVILAGFLFPVTKIVYVALFDDGSDTYYRILWLIPMYVVIGYGACKAVMNFKKDAVRRGMLALILLIIAVTGSFVYANQYMSKAENLYHIPQNVIDICDVIAPEDGEPRVRAAFPSELVHFVRQYNTDILMPYGREMVVTQWDYYNAVYEVMEKPETIDATALLEATRQTKCRYIVLSDSRQIDQSLEELGLNVIANIDGYTVYEDEEVSG</sequence>
<keyword evidence="1" id="KW-1133">Transmembrane helix</keyword>
<dbReference type="OrthoDB" id="1829094at2"/>
<dbReference type="EMBL" id="FOXO01000018">
    <property type="protein sequence ID" value="SFQ08840.1"/>
    <property type="molecule type" value="Genomic_DNA"/>
</dbReference>
<keyword evidence="1" id="KW-0812">Transmembrane</keyword>
<evidence type="ECO:0000313" key="3">
    <source>
        <dbReference type="Proteomes" id="UP000182624"/>
    </source>
</evidence>
<gene>
    <name evidence="2" type="ORF">SAMN04487928_11823</name>
</gene>
<dbReference type="AlphaFoldDB" id="A0A1I5VN05"/>
<evidence type="ECO:0000256" key="1">
    <source>
        <dbReference type="SAM" id="Phobius"/>
    </source>
</evidence>
<feature type="transmembrane region" description="Helical" evidence="1">
    <location>
        <begin position="43"/>
        <end position="67"/>
    </location>
</feature>
<reference evidence="3" key="1">
    <citation type="submission" date="2016-10" db="EMBL/GenBank/DDBJ databases">
        <authorList>
            <person name="Varghese N."/>
            <person name="Submissions S."/>
        </authorList>
    </citation>
    <scope>NUCLEOTIDE SEQUENCE [LARGE SCALE GENOMIC DNA]</scope>
    <source>
        <strain evidence="3">P18</strain>
    </source>
</reference>
<organism evidence="2 3">
    <name type="scientific">Butyrivibrio proteoclasticus</name>
    <dbReference type="NCBI Taxonomy" id="43305"/>
    <lineage>
        <taxon>Bacteria</taxon>
        <taxon>Bacillati</taxon>
        <taxon>Bacillota</taxon>
        <taxon>Clostridia</taxon>
        <taxon>Lachnospirales</taxon>
        <taxon>Lachnospiraceae</taxon>
        <taxon>Butyrivibrio</taxon>
    </lineage>
</organism>
<dbReference type="Proteomes" id="UP000182624">
    <property type="component" value="Unassembled WGS sequence"/>
</dbReference>
<keyword evidence="1" id="KW-0472">Membrane</keyword>
<feature type="transmembrane region" description="Helical" evidence="1">
    <location>
        <begin position="79"/>
        <end position="97"/>
    </location>
</feature>
<dbReference type="RefSeq" id="WP_074889024.1">
    <property type="nucleotide sequence ID" value="NZ_FOXO01000018.1"/>
</dbReference>
<proteinExistence type="predicted"/>
<feature type="transmembrane region" description="Helical" evidence="1">
    <location>
        <begin position="109"/>
        <end position="126"/>
    </location>
</feature>
<accession>A0A1I5VN05</accession>
<feature type="transmembrane region" description="Helical" evidence="1">
    <location>
        <begin position="15"/>
        <end position="34"/>
    </location>
</feature>
<protein>
    <submittedName>
        <fullName evidence="2">Uncharacterized protein</fullName>
    </submittedName>
</protein>